<reference evidence="1 2" key="1">
    <citation type="journal article" date="2016" name="PLoS ONE">
        <title>Comparative Genome Analysis Provides Insights into the Pathogenicity of Flavobacterium psychrophilum.</title>
        <authorList>
            <person name="Castillo D."/>
            <person name="Christiansen R.H."/>
            <person name="Dalsgaard I."/>
            <person name="Madsen L."/>
            <person name="Espejo R."/>
            <person name="Middelboe M."/>
        </authorList>
    </citation>
    <scope>NUCLEOTIDE SEQUENCE [LARGE SCALE GENOMIC DNA]</scope>
</reference>
<protein>
    <submittedName>
        <fullName evidence="1">Uncharacterized protein</fullName>
    </submittedName>
</protein>
<dbReference type="GeneID" id="40069603"/>
<sequence length="598" mass="64163">MKKKCATKKKYGYGSSGVGSNYIENPATTIAKGDIMNAEAERKAANNPWIPITLMAGQLASTAISAGAGKSGAKTGATDFTVTGQDTAINIPNEGMSPIQQQFVNAMGNSNAQGNVEVEGKEVIETPAGEVAEVEGASHEQGGVNMNVPEGTKIYSKRIEKFGETMAERKIARERKLTNLNKLLENSKGDIAVKNAHARSIEALNEQEQADLQTQEMYGVIAAVHEFAFGTDENGVRKYGGGTGPGGIEYDEFGNPIIKDLLQSQMITPGVVGTAKSVNKKYATVQNKPEAPDYMKNLQSSPVLSFANNFGETLPENKDYGAGEFIKGFDKGEPDTISLTDEEVLNKGGKYDGYSNPELAPEETSIDKPGSVASRFIDGAGKFVDKSGFKMPGTGDLIGLAGDAISAFAPMKNTLENRAGDTPNINAFKDFGKDALEANLAAMEMSAGQKAEALRKITASANGAKRIGRNSARGINQMRALDLATDINSNEANQGAVDSFQRTMQELLGQKAGLENQQDQMVMNGEQERDLNDRKDRDNFYTQLGKDKSTMGEGVQHIGKDLNAIKQNDMMTNVINQLSKYGLAFDEKGNLIEKPKTT</sequence>
<dbReference type="Proteomes" id="UP000221857">
    <property type="component" value="Segment"/>
</dbReference>
<evidence type="ECO:0000313" key="2">
    <source>
        <dbReference type="Proteomes" id="UP000221857"/>
    </source>
</evidence>
<name>A0A141HR32_9CAUD</name>
<dbReference type="RefSeq" id="YP_009594086.1">
    <property type="nucleotide sequence ID" value="NC_041872.1"/>
</dbReference>
<keyword evidence="2" id="KW-1185">Reference proteome</keyword>
<evidence type="ECO:0000313" key="1">
    <source>
        <dbReference type="EMBL" id="ALN97143.1"/>
    </source>
</evidence>
<dbReference type="EMBL" id="KT876724">
    <property type="protein sequence ID" value="ALN97143.1"/>
    <property type="molecule type" value="Genomic_DNA"/>
</dbReference>
<dbReference type="KEGG" id="vg:40069603"/>
<accession>A0A141HR32</accession>
<organism evidence="1 2">
    <name type="scientific">Flavobacterium phage FpV4</name>
    <dbReference type="NCBI Taxonomy" id="1740108"/>
    <lineage>
        <taxon>Viruses</taxon>
        <taxon>Duplodnaviria</taxon>
        <taxon>Heunggongvirae</taxon>
        <taxon>Uroviricota</taxon>
        <taxon>Caudoviricetes</taxon>
        <taxon>Fipvunavirus</taxon>
        <taxon>Fipvunavirus Fpv4</taxon>
    </lineage>
</organism>
<proteinExistence type="predicted"/>